<dbReference type="GO" id="GO:0070181">
    <property type="term" value="F:small ribosomal subunit rRNA binding"/>
    <property type="evidence" value="ECO:0000318"/>
    <property type="project" value="GO_Central"/>
</dbReference>
<dbReference type="eggNOG" id="KOG4708">
    <property type="taxonomic scope" value="Eukaryota"/>
</dbReference>
<dbReference type="STRING" id="81824.A9UQQ0"/>
<dbReference type="FunCoup" id="A9UQQ0">
    <property type="interactions" value="555"/>
</dbReference>
<dbReference type="KEGG" id="mbr:MONBRDRAFT_22479"/>
<dbReference type="SUPFAM" id="SSF54995">
    <property type="entry name" value="Ribosomal protein S6"/>
    <property type="match status" value="1"/>
</dbReference>
<evidence type="ECO:0000313" key="3">
    <source>
        <dbReference type="EMBL" id="EDQ93084.1"/>
    </source>
</evidence>
<dbReference type="GeneID" id="5887392"/>
<evidence type="ECO:0000256" key="2">
    <source>
        <dbReference type="SAM" id="MobiDB-lite"/>
    </source>
</evidence>
<dbReference type="CDD" id="cd15465">
    <property type="entry name" value="bS6_mito"/>
    <property type="match status" value="1"/>
</dbReference>
<dbReference type="InterPro" id="IPR014717">
    <property type="entry name" value="Transl_elong_EF1B/ribsomal_bS6"/>
</dbReference>
<dbReference type="FunFam" id="3.30.70.60:FF:000014">
    <property type="entry name" value="28S ribosomal protein S6, mitochondrial"/>
    <property type="match status" value="1"/>
</dbReference>
<evidence type="ECO:0008006" key="5">
    <source>
        <dbReference type="Google" id="ProtNLM"/>
    </source>
</evidence>
<gene>
    <name evidence="3" type="ORF">MONBRDRAFT_22479</name>
</gene>
<dbReference type="GO" id="GO:0006412">
    <property type="term" value="P:translation"/>
    <property type="evidence" value="ECO:0007669"/>
    <property type="project" value="InterPro"/>
</dbReference>
<dbReference type="OMA" id="ATHFTIT"/>
<dbReference type="InterPro" id="IPR000529">
    <property type="entry name" value="Ribosomal_bS6"/>
</dbReference>
<proteinExistence type="inferred from homology"/>
<reference evidence="3 4" key="1">
    <citation type="journal article" date="2008" name="Nature">
        <title>The genome of the choanoflagellate Monosiga brevicollis and the origin of metazoans.</title>
        <authorList>
            <consortium name="JGI Sequencing"/>
            <person name="King N."/>
            <person name="Westbrook M.J."/>
            <person name="Young S.L."/>
            <person name="Kuo A."/>
            <person name="Abedin M."/>
            <person name="Chapman J."/>
            <person name="Fairclough S."/>
            <person name="Hellsten U."/>
            <person name="Isogai Y."/>
            <person name="Letunic I."/>
            <person name="Marr M."/>
            <person name="Pincus D."/>
            <person name="Putnam N."/>
            <person name="Rokas A."/>
            <person name="Wright K.J."/>
            <person name="Zuzow R."/>
            <person name="Dirks W."/>
            <person name="Good M."/>
            <person name="Goodstein D."/>
            <person name="Lemons D."/>
            <person name="Li W."/>
            <person name="Lyons J.B."/>
            <person name="Morris A."/>
            <person name="Nichols S."/>
            <person name="Richter D.J."/>
            <person name="Salamov A."/>
            <person name="Bork P."/>
            <person name="Lim W.A."/>
            <person name="Manning G."/>
            <person name="Miller W.T."/>
            <person name="McGinnis W."/>
            <person name="Shapiro H."/>
            <person name="Tjian R."/>
            <person name="Grigoriev I.V."/>
            <person name="Rokhsar D."/>
        </authorList>
    </citation>
    <scope>NUCLEOTIDE SEQUENCE [LARGE SCALE GENOMIC DNA]</scope>
    <source>
        <strain evidence="4">MX1 / ATCC 50154</strain>
    </source>
</reference>
<organism evidence="3 4">
    <name type="scientific">Monosiga brevicollis</name>
    <name type="common">Choanoflagellate</name>
    <dbReference type="NCBI Taxonomy" id="81824"/>
    <lineage>
        <taxon>Eukaryota</taxon>
        <taxon>Choanoflagellata</taxon>
        <taxon>Craspedida</taxon>
        <taxon>Salpingoecidae</taxon>
        <taxon>Monosiga</taxon>
    </lineage>
</organism>
<name>A9UQQ0_MONBE</name>
<dbReference type="RefSeq" id="XP_001742846.1">
    <property type="nucleotide sequence ID" value="XM_001742794.1"/>
</dbReference>
<dbReference type="Proteomes" id="UP000001357">
    <property type="component" value="Unassembled WGS sequence"/>
</dbReference>
<dbReference type="GO" id="GO:0005763">
    <property type="term" value="C:mitochondrial small ribosomal subunit"/>
    <property type="evidence" value="ECO:0000318"/>
    <property type="project" value="GO_Central"/>
</dbReference>
<dbReference type="Pfam" id="PF01250">
    <property type="entry name" value="Ribosomal_S6"/>
    <property type="match status" value="1"/>
</dbReference>
<dbReference type="GO" id="GO:0003735">
    <property type="term" value="F:structural constituent of ribosome"/>
    <property type="evidence" value="ECO:0000318"/>
    <property type="project" value="GO_Central"/>
</dbReference>
<dbReference type="Gene3D" id="3.30.70.60">
    <property type="match status" value="1"/>
</dbReference>
<sequence>MAPSYELSLIYRAMDKTQLAKTIRPLCEHLLQRGSIIRNVQTENNTDLPFRMRAHFEYHTQGRYAYLKFDASPEAMTSALDLCRLDQNLIRYNVFKQPDITKYSAGPRCKHMRKPTSAAAPKPAAAE</sequence>
<evidence type="ECO:0000256" key="1">
    <source>
        <dbReference type="ARBA" id="ARBA00009512"/>
    </source>
</evidence>
<dbReference type="InParanoid" id="A9UQQ0"/>
<comment type="similarity">
    <text evidence="1">Belongs to the bacterial ribosomal protein bS6 family.</text>
</comment>
<accession>A9UQQ0</accession>
<dbReference type="EMBL" id="CH991543">
    <property type="protein sequence ID" value="EDQ93084.1"/>
    <property type="molecule type" value="Genomic_DNA"/>
</dbReference>
<evidence type="ECO:0000313" key="4">
    <source>
        <dbReference type="Proteomes" id="UP000001357"/>
    </source>
</evidence>
<feature type="region of interest" description="Disordered" evidence="2">
    <location>
        <begin position="106"/>
        <end position="127"/>
    </location>
</feature>
<keyword evidence="4" id="KW-1185">Reference proteome</keyword>
<dbReference type="PANTHER" id="PTHR21011:SF1">
    <property type="entry name" value="SMALL RIBOSOMAL SUBUNIT PROTEIN BS6M"/>
    <property type="match status" value="1"/>
</dbReference>
<dbReference type="PANTHER" id="PTHR21011">
    <property type="entry name" value="MITOCHONDRIAL 28S RIBOSOMAL PROTEIN S6"/>
    <property type="match status" value="1"/>
</dbReference>
<dbReference type="InterPro" id="IPR035980">
    <property type="entry name" value="Ribosomal_bS6_sf"/>
</dbReference>
<protein>
    <recommendedName>
        <fullName evidence="5">Ribosomal protein S6</fullName>
    </recommendedName>
</protein>
<feature type="compositionally biased region" description="Low complexity" evidence="2">
    <location>
        <begin position="118"/>
        <end position="127"/>
    </location>
</feature>
<dbReference type="AlphaFoldDB" id="A9UQQ0"/>